<accession>A0A2R6NGY1</accession>
<dbReference type="PANTHER" id="PTHR43201:SF8">
    <property type="entry name" value="ACYL-COA SYNTHETASE FAMILY MEMBER 3"/>
    <property type="match status" value="1"/>
</dbReference>
<dbReference type="OrthoDB" id="429813at2759"/>
<dbReference type="GO" id="GO:0031956">
    <property type="term" value="F:medium-chain fatty acid-CoA ligase activity"/>
    <property type="evidence" value="ECO:0007669"/>
    <property type="project" value="TreeGrafter"/>
</dbReference>
<reference evidence="3 4" key="1">
    <citation type="submission" date="2018-02" db="EMBL/GenBank/DDBJ databases">
        <title>Genome sequence of the basidiomycete white-rot fungus Phlebia centrifuga.</title>
        <authorList>
            <person name="Granchi Z."/>
            <person name="Peng M."/>
            <person name="de Vries R.P."/>
            <person name="Hilden K."/>
            <person name="Makela M.R."/>
            <person name="Grigoriev I."/>
            <person name="Riley R."/>
        </authorList>
    </citation>
    <scope>NUCLEOTIDE SEQUENCE [LARGE SCALE GENOMIC DNA]</scope>
    <source>
        <strain evidence="3 4">FBCC195</strain>
    </source>
</reference>
<gene>
    <name evidence="3" type="ORF">PHLCEN_2v12489</name>
</gene>
<evidence type="ECO:0000313" key="3">
    <source>
        <dbReference type="EMBL" id="PSR71636.1"/>
    </source>
</evidence>
<dbReference type="InterPro" id="IPR000873">
    <property type="entry name" value="AMP-dep_synth/lig_dom"/>
</dbReference>
<keyword evidence="4" id="KW-1185">Reference proteome</keyword>
<name>A0A2R6NGY1_9APHY</name>
<sequence>MSPDDYKALPVPPLPPTQCLNTTTFTQPKLDGSLSVPELYDWHLEHSPNHPLFVFSDEQGISTTIYWPEAARAVHRAGHLVRSLVQDDTSKTAQPSKPRVLAVLAATDSVTFFTLLVGVMRAGHTVFPISPRNSAQAVAHLLTKTNATHLFVGPEVAFQDLAAASLKVISSSGGSVPALAAMPSFEELYVKDSAKNFVPLPPVKPEWDSAAVIMHSSGSTAFPKPIVWTHYRYLLLSIVPYLGERDLTSQRLACHSLPMYHGMGIMQTGWTVRARS</sequence>
<dbReference type="AlphaFoldDB" id="A0A2R6NGY1"/>
<dbReference type="Pfam" id="PF00501">
    <property type="entry name" value="AMP-binding"/>
    <property type="match status" value="1"/>
</dbReference>
<evidence type="ECO:0000256" key="1">
    <source>
        <dbReference type="ARBA" id="ARBA00006432"/>
    </source>
</evidence>
<dbReference type="GO" id="GO:0006631">
    <property type="term" value="P:fatty acid metabolic process"/>
    <property type="evidence" value="ECO:0007669"/>
    <property type="project" value="TreeGrafter"/>
</dbReference>
<comment type="caution">
    <text evidence="3">The sequence shown here is derived from an EMBL/GenBank/DDBJ whole genome shotgun (WGS) entry which is preliminary data.</text>
</comment>
<dbReference type="EMBL" id="MLYV02001259">
    <property type="protein sequence ID" value="PSR71636.1"/>
    <property type="molecule type" value="Genomic_DNA"/>
</dbReference>
<dbReference type="STRING" id="98765.A0A2R6NGY1"/>
<dbReference type="Gene3D" id="3.40.50.12780">
    <property type="entry name" value="N-terminal domain of ligase-like"/>
    <property type="match status" value="1"/>
</dbReference>
<evidence type="ECO:0000259" key="2">
    <source>
        <dbReference type="Pfam" id="PF00501"/>
    </source>
</evidence>
<proteinExistence type="inferred from homology"/>
<dbReference type="SUPFAM" id="SSF56801">
    <property type="entry name" value="Acetyl-CoA synthetase-like"/>
    <property type="match status" value="1"/>
</dbReference>
<dbReference type="Proteomes" id="UP000186601">
    <property type="component" value="Unassembled WGS sequence"/>
</dbReference>
<feature type="domain" description="AMP-dependent synthetase/ligase" evidence="2">
    <location>
        <begin position="103"/>
        <end position="269"/>
    </location>
</feature>
<dbReference type="PANTHER" id="PTHR43201">
    <property type="entry name" value="ACYL-COA SYNTHETASE"/>
    <property type="match status" value="1"/>
</dbReference>
<protein>
    <recommendedName>
        <fullName evidence="2">AMP-dependent synthetase/ligase domain-containing protein</fullName>
    </recommendedName>
</protein>
<comment type="similarity">
    <text evidence="1">Belongs to the ATP-dependent AMP-binding enzyme family.</text>
</comment>
<evidence type="ECO:0000313" key="4">
    <source>
        <dbReference type="Proteomes" id="UP000186601"/>
    </source>
</evidence>
<dbReference type="InterPro" id="IPR042099">
    <property type="entry name" value="ANL_N_sf"/>
</dbReference>
<organism evidence="3 4">
    <name type="scientific">Hermanssonia centrifuga</name>
    <dbReference type="NCBI Taxonomy" id="98765"/>
    <lineage>
        <taxon>Eukaryota</taxon>
        <taxon>Fungi</taxon>
        <taxon>Dikarya</taxon>
        <taxon>Basidiomycota</taxon>
        <taxon>Agaricomycotina</taxon>
        <taxon>Agaricomycetes</taxon>
        <taxon>Polyporales</taxon>
        <taxon>Meruliaceae</taxon>
        <taxon>Hermanssonia</taxon>
    </lineage>
</organism>